<gene>
    <name evidence="1" type="ordered locus">Desti_3536</name>
</gene>
<accession>I4C9E5</accession>
<evidence type="ECO:0000313" key="2">
    <source>
        <dbReference type="Proteomes" id="UP000006055"/>
    </source>
</evidence>
<evidence type="ECO:0000313" key="1">
    <source>
        <dbReference type="EMBL" id="AFM26186.1"/>
    </source>
</evidence>
<protein>
    <submittedName>
        <fullName evidence="1">Uncharacterized protein</fullName>
    </submittedName>
</protein>
<organism evidence="1 2">
    <name type="scientific">Desulfomonile tiedjei (strain ATCC 49306 / DSM 6799 / DCB-1)</name>
    <dbReference type="NCBI Taxonomy" id="706587"/>
    <lineage>
        <taxon>Bacteria</taxon>
        <taxon>Pseudomonadati</taxon>
        <taxon>Thermodesulfobacteriota</taxon>
        <taxon>Desulfomonilia</taxon>
        <taxon>Desulfomonilales</taxon>
        <taxon>Desulfomonilaceae</taxon>
        <taxon>Desulfomonile</taxon>
    </lineage>
</organism>
<dbReference type="STRING" id="706587.Desti_3536"/>
<keyword evidence="2" id="KW-1185">Reference proteome</keyword>
<dbReference type="HOGENOM" id="CLU_2129441_0_0_7"/>
<dbReference type="RefSeq" id="WP_014811317.1">
    <property type="nucleotide sequence ID" value="NC_018025.1"/>
</dbReference>
<name>I4C9E5_DESTA</name>
<dbReference type="AlphaFoldDB" id="I4C9E5"/>
<dbReference type="EMBL" id="CP003360">
    <property type="protein sequence ID" value="AFM26186.1"/>
    <property type="molecule type" value="Genomic_DNA"/>
</dbReference>
<reference evidence="2" key="1">
    <citation type="submission" date="2012-06" db="EMBL/GenBank/DDBJ databases">
        <title>Complete sequence of chromosome of Desulfomonile tiedjei DSM 6799.</title>
        <authorList>
            <person name="Lucas S."/>
            <person name="Copeland A."/>
            <person name="Lapidus A."/>
            <person name="Glavina del Rio T."/>
            <person name="Dalin E."/>
            <person name="Tice H."/>
            <person name="Bruce D."/>
            <person name="Goodwin L."/>
            <person name="Pitluck S."/>
            <person name="Peters L."/>
            <person name="Ovchinnikova G."/>
            <person name="Zeytun A."/>
            <person name="Lu M."/>
            <person name="Kyrpides N."/>
            <person name="Mavromatis K."/>
            <person name="Ivanova N."/>
            <person name="Brettin T."/>
            <person name="Detter J.C."/>
            <person name="Han C."/>
            <person name="Larimer F."/>
            <person name="Land M."/>
            <person name="Hauser L."/>
            <person name="Markowitz V."/>
            <person name="Cheng J.-F."/>
            <person name="Hugenholtz P."/>
            <person name="Woyke T."/>
            <person name="Wu D."/>
            <person name="Spring S."/>
            <person name="Schroeder M."/>
            <person name="Brambilla E."/>
            <person name="Klenk H.-P."/>
            <person name="Eisen J.A."/>
        </authorList>
    </citation>
    <scope>NUCLEOTIDE SEQUENCE [LARGE SCALE GENOMIC DNA]</scope>
    <source>
        <strain evidence="2">ATCC 49306 / DSM 6799 / DCB-1</strain>
    </source>
</reference>
<dbReference type="Proteomes" id="UP000006055">
    <property type="component" value="Chromosome"/>
</dbReference>
<dbReference type="KEGG" id="dti:Desti_3536"/>
<sequence length="113" mass="13256">MRISNQNTSIVLELVAKGENLDPNDLQAFYQWIDDSYNALEFDQVQKRRFAAYCRSSLDSPSMRIYVGVWILKLSIWEASQELIDHQERLTLTETVLSRATNECSHFSRRRVK</sequence>
<proteinExistence type="predicted"/>